<evidence type="ECO:0000259" key="2">
    <source>
        <dbReference type="Pfam" id="PF00174"/>
    </source>
</evidence>
<dbReference type="GO" id="GO:0043546">
    <property type="term" value="F:molybdopterin cofactor binding"/>
    <property type="evidence" value="ECO:0007669"/>
    <property type="project" value="TreeGrafter"/>
</dbReference>
<dbReference type="STRING" id="1182568.SU48_04515"/>
<dbReference type="GO" id="GO:0020037">
    <property type="term" value="F:heme binding"/>
    <property type="evidence" value="ECO:0007669"/>
    <property type="project" value="TreeGrafter"/>
</dbReference>
<reference evidence="4 5" key="1">
    <citation type="submission" date="2015-01" db="EMBL/GenBank/DDBJ databases">
        <title>Deinococcus puniceus/DY1/ whole genome sequencing.</title>
        <authorList>
            <person name="Kim M.K."/>
            <person name="Srinivasan S."/>
            <person name="Lee J.-J."/>
        </authorList>
    </citation>
    <scope>NUCLEOTIDE SEQUENCE [LARGE SCALE GENOMIC DNA]</scope>
    <source>
        <strain evidence="4 5">DY1</strain>
    </source>
</reference>
<feature type="transmembrane region" description="Helical" evidence="1">
    <location>
        <begin position="89"/>
        <end position="117"/>
    </location>
</feature>
<dbReference type="PANTHER" id="PTHR19372:SF7">
    <property type="entry name" value="SULFITE OXIDASE, MITOCHONDRIAL"/>
    <property type="match status" value="1"/>
</dbReference>
<protein>
    <submittedName>
        <fullName evidence="4">Oxidoreductase</fullName>
    </submittedName>
</protein>
<proteinExistence type="predicted"/>
<accession>A0A172T842</accession>
<dbReference type="Proteomes" id="UP000077363">
    <property type="component" value="Chromosome"/>
</dbReference>
<evidence type="ECO:0000259" key="3">
    <source>
        <dbReference type="Pfam" id="PF03404"/>
    </source>
</evidence>
<dbReference type="Gene3D" id="2.60.40.650">
    <property type="match status" value="1"/>
</dbReference>
<name>A0A172T842_9DEIO</name>
<keyword evidence="1" id="KW-0812">Transmembrane</keyword>
<keyword evidence="5" id="KW-1185">Reference proteome</keyword>
<dbReference type="InterPro" id="IPR000572">
    <property type="entry name" value="OxRdtase_Mopterin-bd_dom"/>
</dbReference>
<evidence type="ECO:0000313" key="4">
    <source>
        <dbReference type="EMBL" id="ANE43150.1"/>
    </source>
</evidence>
<dbReference type="InterPro" id="IPR036374">
    <property type="entry name" value="OxRdtase_Mopterin-bd_sf"/>
</dbReference>
<sequence>MKFLRAFIAVALLSVLGFIGLEVLGWVNPVVALFGRITQALGVPAVFQFLHQIFGLGSTGKSVAFAGVLVGWVGGLTLLGALVRPWQAGAVVALALLAFTPLEVAIGNGVVFGLLLWAAEKLLSPHAPVATVAPPASAELVPPPHLPNVRLAKADTTRRTVTLALAGTGAAVLAAGAGRLISVGGGSAAASAAVPVTPGSLPAGVTPVSNWYYVSKNLEALDPRIKGEKWRLKVDGLVGTPKTLTLEDLARFPAVTSERTLACISNPVGGPLISNGIWEGFRLADLLREVGIGKEARFVLWEAEDGYTESLPLGDALDPEVLLVTRLNGAPLTPKHGFPLRVLIPDRYGMKQPRWLTKITLSATDKPGYWVQRDWSRTARLELQSRIDFPEEINPQVKAGQPITVRGMAFFGTKPITRVEVSTDGGQTWGQAKLTPPRNTSVWTLWAFDWTPTAGAAMLMARAYSGQIEQKTAERDALPEGATGYHRFIVNAG</sequence>
<dbReference type="Pfam" id="PF03404">
    <property type="entry name" value="Mo-co_dimer"/>
    <property type="match status" value="1"/>
</dbReference>
<dbReference type="OrthoDB" id="9778777at2"/>
<dbReference type="KEGG" id="dpu:SU48_04515"/>
<dbReference type="Gene3D" id="3.90.420.10">
    <property type="entry name" value="Oxidoreductase, molybdopterin-binding domain"/>
    <property type="match status" value="1"/>
</dbReference>
<gene>
    <name evidence="4" type="ORF">SU48_04515</name>
</gene>
<feature type="transmembrane region" description="Helical" evidence="1">
    <location>
        <begin position="62"/>
        <end position="83"/>
    </location>
</feature>
<dbReference type="InterPro" id="IPR014756">
    <property type="entry name" value="Ig_E-set"/>
</dbReference>
<dbReference type="RefSeq" id="WP_064014208.1">
    <property type="nucleotide sequence ID" value="NZ_CP011387.1"/>
</dbReference>
<dbReference type="EMBL" id="CP011387">
    <property type="protein sequence ID" value="ANE43150.1"/>
    <property type="molecule type" value="Genomic_DNA"/>
</dbReference>
<dbReference type="PANTHER" id="PTHR19372">
    <property type="entry name" value="SULFITE REDUCTASE"/>
    <property type="match status" value="1"/>
</dbReference>
<dbReference type="Pfam" id="PF00174">
    <property type="entry name" value="Oxidored_molyb"/>
    <property type="match status" value="1"/>
</dbReference>
<dbReference type="SUPFAM" id="SSF81296">
    <property type="entry name" value="E set domains"/>
    <property type="match status" value="1"/>
</dbReference>
<evidence type="ECO:0000256" key="1">
    <source>
        <dbReference type="SAM" id="Phobius"/>
    </source>
</evidence>
<dbReference type="AlphaFoldDB" id="A0A172T842"/>
<dbReference type="SUPFAM" id="SSF56524">
    <property type="entry name" value="Oxidoreductase molybdopterin-binding domain"/>
    <property type="match status" value="1"/>
</dbReference>
<dbReference type="GO" id="GO:0030151">
    <property type="term" value="F:molybdenum ion binding"/>
    <property type="evidence" value="ECO:0007669"/>
    <property type="project" value="InterPro"/>
</dbReference>
<dbReference type="InterPro" id="IPR005066">
    <property type="entry name" value="MoCF_OxRdtse_dimer"/>
</dbReference>
<organism evidence="4 5">
    <name type="scientific">Deinococcus puniceus</name>
    <dbReference type="NCBI Taxonomy" id="1182568"/>
    <lineage>
        <taxon>Bacteria</taxon>
        <taxon>Thermotogati</taxon>
        <taxon>Deinococcota</taxon>
        <taxon>Deinococci</taxon>
        <taxon>Deinococcales</taxon>
        <taxon>Deinococcaceae</taxon>
        <taxon>Deinococcus</taxon>
    </lineage>
</organism>
<dbReference type="GO" id="GO:0008482">
    <property type="term" value="F:sulfite oxidase activity"/>
    <property type="evidence" value="ECO:0007669"/>
    <property type="project" value="TreeGrafter"/>
</dbReference>
<keyword evidence="1" id="KW-1133">Transmembrane helix</keyword>
<feature type="domain" description="Oxidoreductase molybdopterin-binding" evidence="2">
    <location>
        <begin position="223"/>
        <end position="370"/>
    </location>
</feature>
<dbReference type="GO" id="GO:0006790">
    <property type="term" value="P:sulfur compound metabolic process"/>
    <property type="evidence" value="ECO:0007669"/>
    <property type="project" value="TreeGrafter"/>
</dbReference>
<feature type="domain" description="Moybdenum cofactor oxidoreductase dimerisation" evidence="3">
    <location>
        <begin position="381"/>
        <end position="440"/>
    </location>
</feature>
<dbReference type="PATRIC" id="fig|1182568.3.peg.940"/>
<evidence type="ECO:0000313" key="5">
    <source>
        <dbReference type="Proteomes" id="UP000077363"/>
    </source>
</evidence>
<keyword evidence="1" id="KW-0472">Membrane</keyword>